<dbReference type="EMBL" id="AAPE02057792">
    <property type="status" value="NOT_ANNOTATED_CDS"/>
    <property type="molecule type" value="Genomic_DNA"/>
</dbReference>
<dbReference type="AlphaFoldDB" id="G1QFK2"/>
<protein>
    <recommendedName>
        <fullName evidence="5">AIG1-type G domain-containing protein</fullName>
    </recommendedName>
</protein>
<dbReference type="Gene3D" id="3.40.50.300">
    <property type="entry name" value="P-loop containing nucleotide triphosphate hydrolases"/>
    <property type="match status" value="1"/>
</dbReference>
<keyword evidence="4" id="KW-0472">Membrane</keyword>
<dbReference type="PANTHER" id="PTHR10903:SF69">
    <property type="entry name" value="GTPASE IMAP FAMILY MEMBER 5"/>
    <property type="match status" value="1"/>
</dbReference>
<dbReference type="Pfam" id="PF04548">
    <property type="entry name" value="AIG1"/>
    <property type="match status" value="1"/>
</dbReference>
<dbReference type="HOGENOM" id="CLU_010468_1_1_1"/>
<comment type="similarity">
    <text evidence="1">Belongs to the TRAFAC class TrmE-Era-EngA-EngB-Septin-like GTPase superfamily. AIG1/Toc34/Toc159-like paraseptin GTPase family. IAN subfamily.</text>
</comment>
<dbReference type="GO" id="GO:0005525">
    <property type="term" value="F:GTP binding"/>
    <property type="evidence" value="ECO:0007669"/>
    <property type="project" value="UniProtKB-KW"/>
</dbReference>
<reference evidence="6" key="3">
    <citation type="submission" date="2025-09" db="UniProtKB">
        <authorList>
            <consortium name="Ensembl"/>
        </authorList>
    </citation>
    <scope>IDENTIFICATION</scope>
</reference>
<dbReference type="PANTHER" id="PTHR10903">
    <property type="entry name" value="GTPASE, IMAP FAMILY MEMBER-RELATED"/>
    <property type="match status" value="1"/>
</dbReference>
<dbReference type="InterPro" id="IPR027417">
    <property type="entry name" value="P-loop_NTPase"/>
</dbReference>
<keyword evidence="4" id="KW-0812">Transmembrane</keyword>
<keyword evidence="4" id="KW-1133">Transmembrane helix</keyword>
<evidence type="ECO:0000259" key="5">
    <source>
        <dbReference type="PROSITE" id="PS51720"/>
    </source>
</evidence>
<keyword evidence="7" id="KW-1185">Reference proteome</keyword>
<sequence length="266" mass="30085">GKSATGNSILCQPMFESRLGAQAVLRKCQLATGTWNGRNILQVDMHSIFDKAQDQEMYKHIGDCYLLSAPGPHVLLLLSQLGRFTAQDTVSVKEVIGAGAMRHVVVLFTHKEDLGDISLNEYVVKMDNYNLQILVQKCENRYCGLNNQATGEEQREQLEKLMAVVENLERDNQGNFYANNLFPDAQVPQRSGDGTLGEEHRCYLATVQVHIEEQKQDLNETGSHWAFKAVHRVSFLSISSFIFTSFFLLCILKFFLVIFFVLLSFL</sequence>
<evidence type="ECO:0000313" key="6">
    <source>
        <dbReference type="Ensembl" id="ENSMLUP00000022485.1"/>
    </source>
</evidence>
<feature type="transmembrane region" description="Helical" evidence="4">
    <location>
        <begin position="241"/>
        <end position="265"/>
    </location>
</feature>
<dbReference type="PROSITE" id="PS51720">
    <property type="entry name" value="G_AIG1"/>
    <property type="match status" value="1"/>
</dbReference>
<evidence type="ECO:0000313" key="7">
    <source>
        <dbReference type="Proteomes" id="UP000001074"/>
    </source>
</evidence>
<evidence type="ECO:0000256" key="3">
    <source>
        <dbReference type="ARBA" id="ARBA00023134"/>
    </source>
</evidence>
<dbReference type="InterPro" id="IPR045058">
    <property type="entry name" value="GIMA/IAN/Toc"/>
</dbReference>
<evidence type="ECO:0000256" key="2">
    <source>
        <dbReference type="ARBA" id="ARBA00022741"/>
    </source>
</evidence>
<dbReference type="GeneTree" id="ENSGT00940000154844"/>
<dbReference type="FunFam" id="3.40.50.300:FF:000366">
    <property type="entry name" value="GTPase, IMAP family member 2"/>
    <property type="match status" value="1"/>
</dbReference>
<evidence type="ECO:0000256" key="4">
    <source>
        <dbReference type="SAM" id="Phobius"/>
    </source>
</evidence>
<evidence type="ECO:0000256" key="1">
    <source>
        <dbReference type="ARBA" id="ARBA00008535"/>
    </source>
</evidence>
<keyword evidence="2" id="KW-0547">Nucleotide-binding</keyword>
<keyword evidence="3" id="KW-0342">GTP-binding</keyword>
<accession>G1QFK2</accession>
<dbReference type="Proteomes" id="UP000001074">
    <property type="component" value="Unassembled WGS sequence"/>
</dbReference>
<dbReference type="Ensembl" id="ENSMLUT00000022268.1">
    <property type="protein sequence ID" value="ENSMLUP00000022485.1"/>
    <property type="gene ID" value="ENSMLUG00000024948.1"/>
</dbReference>
<dbReference type="InParanoid" id="G1QFK2"/>
<dbReference type="STRING" id="59463.ENSMLUP00000022485"/>
<feature type="domain" description="AIG1-type G" evidence="5">
    <location>
        <begin position="1"/>
        <end position="186"/>
    </location>
</feature>
<dbReference type="InterPro" id="IPR006703">
    <property type="entry name" value="G_AIG1"/>
</dbReference>
<reference evidence="6 7" key="1">
    <citation type="journal article" date="2011" name="Nature">
        <title>A high-resolution map of human evolutionary constraint using 29 mammals.</title>
        <authorList>
            <person name="Lindblad-Toh K."/>
            <person name="Garber M."/>
            <person name="Zuk O."/>
            <person name="Lin M.F."/>
            <person name="Parker B.J."/>
            <person name="Washietl S."/>
            <person name="Kheradpour P."/>
            <person name="Ernst J."/>
            <person name="Jordan G."/>
            <person name="Mauceli E."/>
            <person name="Ward L.D."/>
            <person name="Lowe C.B."/>
            <person name="Holloway A.K."/>
            <person name="Clamp M."/>
            <person name="Gnerre S."/>
            <person name="Alfoldi J."/>
            <person name="Beal K."/>
            <person name="Chang J."/>
            <person name="Clawson H."/>
            <person name="Cuff J."/>
            <person name="Di Palma F."/>
            <person name="Fitzgerald S."/>
            <person name="Flicek P."/>
            <person name="Guttman M."/>
            <person name="Hubisz M.J."/>
            <person name="Jaffe D.B."/>
            <person name="Jungreis I."/>
            <person name="Kent W.J."/>
            <person name="Kostka D."/>
            <person name="Lara M."/>
            <person name="Martins A.L."/>
            <person name="Massingham T."/>
            <person name="Moltke I."/>
            <person name="Raney B.J."/>
            <person name="Rasmussen M.D."/>
            <person name="Robinson J."/>
            <person name="Stark A."/>
            <person name="Vilella A.J."/>
            <person name="Wen J."/>
            <person name="Xie X."/>
            <person name="Zody M.C."/>
            <person name="Baldwin J."/>
            <person name="Bloom T."/>
            <person name="Chin C.W."/>
            <person name="Heiman D."/>
            <person name="Nicol R."/>
            <person name="Nusbaum C."/>
            <person name="Young S."/>
            <person name="Wilkinson J."/>
            <person name="Worley K.C."/>
            <person name="Kovar C.L."/>
            <person name="Muzny D.M."/>
            <person name="Gibbs R.A."/>
            <person name="Cree A."/>
            <person name="Dihn H.H."/>
            <person name="Fowler G."/>
            <person name="Jhangiani S."/>
            <person name="Joshi V."/>
            <person name="Lee S."/>
            <person name="Lewis L.R."/>
            <person name="Nazareth L.V."/>
            <person name="Okwuonu G."/>
            <person name="Santibanez J."/>
            <person name="Warren W.C."/>
            <person name="Mardis E.R."/>
            <person name="Weinstock G.M."/>
            <person name="Wilson R.K."/>
            <person name="Delehaunty K."/>
            <person name="Dooling D."/>
            <person name="Fronik C."/>
            <person name="Fulton L."/>
            <person name="Fulton B."/>
            <person name="Graves T."/>
            <person name="Minx P."/>
            <person name="Sodergren E."/>
            <person name="Birney E."/>
            <person name="Margulies E.H."/>
            <person name="Herrero J."/>
            <person name="Green E.D."/>
            <person name="Haussler D."/>
            <person name="Siepel A."/>
            <person name="Goldman N."/>
            <person name="Pollard K.S."/>
            <person name="Pedersen J.S."/>
            <person name="Lander E.S."/>
            <person name="Kellis M."/>
        </authorList>
    </citation>
    <scope>NUCLEOTIDE SEQUENCE [LARGE SCALE GENOMIC DNA]</scope>
</reference>
<dbReference type="eggNOG" id="ENOG502RB0C">
    <property type="taxonomic scope" value="Eukaryota"/>
</dbReference>
<organism evidence="6 7">
    <name type="scientific">Myotis lucifugus</name>
    <name type="common">Little brown bat</name>
    <dbReference type="NCBI Taxonomy" id="59463"/>
    <lineage>
        <taxon>Eukaryota</taxon>
        <taxon>Metazoa</taxon>
        <taxon>Chordata</taxon>
        <taxon>Craniata</taxon>
        <taxon>Vertebrata</taxon>
        <taxon>Euteleostomi</taxon>
        <taxon>Mammalia</taxon>
        <taxon>Eutheria</taxon>
        <taxon>Laurasiatheria</taxon>
        <taxon>Chiroptera</taxon>
        <taxon>Yangochiroptera</taxon>
        <taxon>Vespertilionidae</taxon>
        <taxon>Myotis</taxon>
    </lineage>
</organism>
<name>G1QFK2_MYOLU</name>
<proteinExistence type="inferred from homology"/>
<reference evidence="6" key="2">
    <citation type="submission" date="2025-08" db="UniProtKB">
        <authorList>
            <consortium name="Ensembl"/>
        </authorList>
    </citation>
    <scope>IDENTIFICATION</scope>
</reference>